<protein>
    <submittedName>
        <fullName evidence="3">Amidase</fullName>
    </submittedName>
</protein>
<evidence type="ECO:0000259" key="2">
    <source>
        <dbReference type="Pfam" id="PF01425"/>
    </source>
</evidence>
<dbReference type="RefSeq" id="WP_324716528.1">
    <property type="nucleotide sequence ID" value="NZ_CP141615.1"/>
</dbReference>
<dbReference type="InterPro" id="IPR023631">
    <property type="entry name" value="Amidase_dom"/>
</dbReference>
<gene>
    <name evidence="3" type="ORF">U7230_14420</name>
</gene>
<dbReference type="InterPro" id="IPR020556">
    <property type="entry name" value="Amidase_CS"/>
</dbReference>
<keyword evidence="4" id="KW-1185">Reference proteome</keyword>
<dbReference type="InterPro" id="IPR036928">
    <property type="entry name" value="AS_sf"/>
</dbReference>
<proteinExistence type="predicted"/>
<evidence type="ECO:0000313" key="4">
    <source>
        <dbReference type="Proteomes" id="UP001332192"/>
    </source>
</evidence>
<feature type="region of interest" description="Disordered" evidence="1">
    <location>
        <begin position="46"/>
        <end position="102"/>
    </location>
</feature>
<accession>A0ABZ1BX64</accession>
<evidence type="ECO:0000256" key="1">
    <source>
        <dbReference type="SAM" id="MobiDB-lite"/>
    </source>
</evidence>
<dbReference type="Gene3D" id="3.90.1300.10">
    <property type="entry name" value="Amidase signature (AS) domain"/>
    <property type="match status" value="1"/>
</dbReference>
<feature type="domain" description="Amidase" evidence="2">
    <location>
        <begin position="122"/>
        <end position="573"/>
    </location>
</feature>
<name>A0ABZ1BX64_9FIRM</name>
<dbReference type="PROSITE" id="PS00571">
    <property type="entry name" value="AMIDASES"/>
    <property type="match status" value="1"/>
</dbReference>
<sequence>MTRLRREAATIDEIDGWATRLEQHLAELELLMGMALPESLEPAFVTPAGSMPLPPAPSQSPGGHPPAPEAPSAPGRLTGAPSHTGGGYPPARDAASGGGSPALPTLCATLRAVREGQRSPSDLVDEALSRIRAMAPLHAFIAVFEEAARREAEQAERRIASGRARLLEGVPVAVKDLVAMAGYAMTGGSRALEAREATSDAPAVARLRRAGAIVVGAANLHELAYGVTSENPHYGAVRNPRDPERVAGGSSGGSAAAVATGMALAALGTDTGGSIRIPAAACGVAGLKPTYGRVSREGVFPLAWSLDHVGPLAPGVADLAVLLALLADEPARLEHDFARALLSGEGEDLEALDLPPALRAAARLAQAADGPALPASAERAAAGLRFGVPPDDWAQPLQPAVSAAWQRAKEALRGAGLPLYEVILPPLAHVRVAQFVILQSEAAAVHRHRLRSRWQDYGADVRLRLKIGEFLSAIDYLQGQRLRRQLTDQARSALAQADVLLLPTLPLTAPPIGTRWVTIQSETEPTHRALTRFTSLFNLTGLPALSLPAGSDDGGLPVGLQLAASWGRELDLLRAGVVLEALLGATG</sequence>
<feature type="compositionally biased region" description="Pro residues" evidence="1">
    <location>
        <begin position="52"/>
        <end position="71"/>
    </location>
</feature>
<dbReference type="PANTHER" id="PTHR11895">
    <property type="entry name" value="TRANSAMIDASE"/>
    <property type="match status" value="1"/>
</dbReference>
<reference evidence="3 4" key="1">
    <citation type="journal article" date="2024" name="Front. Microbiol.">
        <title>Novel thermophilic genera Geochorda gen. nov. and Carboxydochorda gen. nov. from the deep terrestrial subsurface reveal the ecophysiological diversity in the class Limnochordia.</title>
        <authorList>
            <person name="Karnachuk O.V."/>
            <person name="Lukina A.P."/>
            <person name="Avakyan M.R."/>
            <person name="Kadnikov V.V."/>
            <person name="Begmatov S."/>
            <person name="Beletsky A.V."/>
            <person name="Vlasova K.G."/>
            <person name="Novikov A.A."/>
            <person name="Shcherbakova V.A."/>
            <person name="Mardanov A.V."/>
            <person name="Ravin N.V."/>
        </authorList>
    </citation>
    <scope>NUCLEOTIDE SEQUENCE [LARGE SCALE GENOMIC DNA]</scope>
    <source>
        <strain evidence="3 4">L945</strain>
    </source>
</reference>
<dbReference type="InterPro" id="IPR000120">
    <property type="entry name" value="Amidase"/>
</dbReference>
<dbReference type="PANTHER" id="PTHR11895:SF176">
    <property type="entry name" value="AMIDASE AMID-RELATED"/>
    <property type="match status" value="1"/>
</dbReference>
<dbReference type="EMBL" id="CP141615">
    <property type="protein sequence ID" value="WRP17256.1"/>
    <property type="molecule type" value="Genomic_DNA"/>
</dbReference>
<dbReference type="Pfam" id="PF01425">
    <property type="entry name" value="Amidase"/>
    <property type="match status" value="1"/>
</dbReference>
<organism evidence="3 4">
    <name type="scientific">Carboxydichorda subterranea</name>
    <dbReference type="NCBI Taxonomy" id="3109565"/>
    <lineage>
        <taxon>Bacteria</taxon>
        <taxon>Bacillati</taxon>
        <taxon>Bacillota</taxon>
        <taxon>Limnochordia</taxon>
        <taxon>Limnochordales</taxon>
        <taxon>Geochordaceae</taxon>
        <taxon>Carboxydichorda</taxon>
    </lineage>
</organism>
<evidence type="ECO:0000313" key="3">
    <source>
        <dbReference type="EMBL" id="WRP17256.1"/>
    </source>
</evidence>
<dbReference type="SUPFAM" id="SSF75304">
    <property type="entry name" value="Amidase signature (AS) enzymes"/>
    <property type="match status" value="1"/>
</dbReference>
<dbReference type="Proteomes" id="UP001332192">
    <property type="component" value="Chromosome"/>
</dbReference>